<protein>
    <submittedName>
        <fullName evidence="1">Uncharacterized protein</fullName>
    </submittedName>
</protein>
<evidence type="ECO:0000313" key="2">
    <source>
        <dbReference type="EMBL" id="SFF17079.1"/>
    </source>
</evidence>
<name>A0A1H5ZCE7_9PSEU</name>
<evidence type="ECO:0000313" key="4">
    <source>
        <dbReference type="Proteomes" id="UP000236729"/>
    </source>
</evidence>
<dbReference type="EMBL" id="FNVB01000003">
    <property type="protein sequence ID" value="SEG33971.1"/>
    <property type="molecule type" value="Genomic_DNA"/>
</dbReference>
<dbReference type="Gene3D" id="3.40.50.10320">
    <property type="entry name" value="LmbE-like"/>
    <property type="match status" value="1"/>
</dbReference>
<evidence type="ECO:0000313" key="1">
    <source>
        <dbReference type="EMBL" id="SEG33971.1"/>
    </source>
</evidence>
<dbReference type="Proteomes" id="UP000199690">
    <property type="component" value="Unassembled WGS sequence"/>
</dbReference>
<accession>A0A1I2GJ76</accession>
<organism evidence="1 4">
    <name type="scientific">Saccharopolyspora kobensis</name>
    <dbReference type="NCBI Taxonomy" id="146035"/>
    <lineage>
        <taxon>Bacteria</taxon>
        <taxon>Bacillati</taxon>
        <taxon>Actinomycetota</taxon>
        <taxon>Actinomycetes</taxon>
        <taxon>Pseudonocardiales</taxon>
        <taxon>Pseudonocardiaceae</taxon>
        <taxon>Saccharopolyspora</taxon>
    </lineage>
</organism>
<gene>
    <name evidence="1" type="ORF">SAMN02982929_01761</name>
    <name evidence="2" type="ORF">SAMN05216506_12120</name>
</gene>
<accession>A0A1H5ZCE7</accession>
<evidence type="ECO:0000313" key="3">
    <source>
        <dbReference type="Proteomes" id="UP000199690"/>
    </source>
</evidence>
<proteinExistence type="predicted"/>
<dbReference type="EMBL" id="FOME01000021">
    <property type="protein sequence ID" value="SFF17079.1"/>
    <property type="molecule type" value="Genomic_DNA"/>
</dbReference>
<dbReference type="AlphaFoldDB" id="A0A1H5ZCE7"/>
<keyword evidence="3" id="KW-1185">Reference proteome</keyword>
<sequence>MGRRAAELAGVGTVLEATMPRDVVERLVRLIRALRIPFRFDAEALRTAYSPASAITHRLNVRRFARQKQAALAAHRSEVYGGGRVAPVMRVLVRLPAAVFGLLLGREWFVDPARTPVAKPATSIASDA</sequence>
<reference evidence="1" key="1">
    <citation type="submission" date="2016-10" db="EMBL/GenBank/DDBJ databases">
        <authorList>
            <person name="de Groot N.N."/>
        </authorList>
    </citation>
    <scope>NUCLEOTIDE SEQUENCE [LARGE SCALE GENOMIC DNA]</scope>
    <source>
        <strain evidence="1">ATCC 20501</strain>
    </source>
</reference>
<dbReference type="Proteomes" id="UP000236729">
    <property type="component" value="Unassembled WGS sequence"/>
</dbReference>
<reference evidence="3 4" key="2">
    <citation type="submission" date="2016-10" db="EMBL/GenBank/DDBJ databases">
        <authorList>
            <person name="Varghese N."/>
            <person name="Submissions S."/>
        </authorList>
    </citation>
    <scope>NUCLEOTIDE SEQUENCE [LARGE SCALE GENOMIC DNA]</scope>
    <source>
        <strain evidence="4">ATCC 20501</strain>
        <strain evidence="2 3">CGMCC 4.3529</strain>
    </source>
</reference>
<dbReference type="InterPro" id="IPR024078">
    <property type="entry name" value="LmbE-like_dom_sf"/>
</dbReference>